<evidence type="ECO:0000256" key="1">
    <source>
        <dbReference type="SAM" id="Phobius"/>
    </source>
</evidence>
<sequence>MDSFTSFGQWPRLWCFTALLGVGYLIFYHWTDWGYGVTAQSCRGTLLAHQNNVAHWYIDPNEICLSTDYGATLRHHPDGYTVAASLLMPNEHLAIGHQYDFSLAPLKAHFIAFERDVSRLEYQVVELSDGRAQLLQQSRHTWLAKLGLIMLVSWLIYSAQRWL</sequence>
<feature type="transmembrane region" description="Helical" evidence="1">
    <location>
        <begin position="12"/>
        <end position="30"/>
    </location>
</feature>
<reference evidence="2 3" key="1">
    <citation type="submission" date="2020-04" db="EMBL/GenBank/DDBJ databases">
        <title>Vibrio sp. SM6, a novel species isolated from seawater.</title>
        <authorList>
            <person name="Wang X."/>
        </authorList>
    </citation>
    <scope>NUCLEOTIDE SEQUENCE [LARGE SCALE GENOMIC DNA]</scope>
    <source>
        <strain evidence="2 3">SM6</strain>
    </source>
</reference>
<name>A0A7X8TQS3_9VIBR</name>
<evidence type="ECO:0000313" key="3">
    <source>
        <dbReference type="Proteomes" id="UP000535589"/>
    </source>
</evidence>
<protein>
    <submittedName>
        <fullName evidence="2">Uncharacterized protein</fullName>
    </submittedName>
</protein>
<comment type="caution">
    <text evidence="2">The sequence shown here is derived from an EMBL/GenBank/DDBJ whole genome shotgun (WGS) entry which is preliminary data.</text>
</comment>
<proteinExistence type="predicted"/>
<accession>A0A7X8TQS3</accession>
<keyword evidence="1" id="KW-1133">Transmembrane helix</keyword>
<keyword evidence="1" id="KW-0812">Transmembrane</keyword>
<gene>
    <name evidence="2" type="ORF">HGP28_09050</name>
</gene>
<feature type="transmembrane region" description="Helical" evidence="1">
    <location>
        <begin position="142"/>
        <end position="159"/>
    </location>
</feature>
<keyword evidence="1" id="KW-0472">Membrane</keyword>
<dbReference type="RefSeq" id="WP_168836124.1">
    <property type="nucleotide sequence ID" value="NZ_JABAIK010000007.1"/>
</dbReference>
<keyword evidence="3" id="KW-1185">Reference proteome</keyword>
<dbReference type="Proteomes" id="UP000535589">
    <property type="component" value="Unassembled WGS sequence"/>
</dbReference>
<organism evidence="2 3">
    <name type="scientific">Vibrio agarilyticus</name>
    <dbReference type="NCBI Taxonomy" id="2726741"/>
    <lineage>
        <taxon>Bacteria</taxon>
        <taxon>Pseudomonadati</taxon>
        <taxon>Pseudomonadota</taxon>
        <taxon>Gammaproteobacteria</taxon>
        <taxon>Vibrionales</taxon>
        <taxon>Vibrionaceae</taxon>
        <taxon>Vibrio</taxon>
    </lineage>
</organism>
<dbReference type="EMBL" id="JABAIK010000007">
    <property type="protein sequence ID" value="NLS13034.1"/>
    <property type="molecule type" value="Genomic_DNA"/>
</dbReference>
<dbReference type="AlphaFoldDB" id="A0A7X8TQS3"/>
<evidence type="ECO:0000313" key="2">
    <source>
        <dbReference type="EMBL" id="NLS13034.1"/>
    </source>
</evidence>